<dbReference type="Proteomes" id="UP001162164">
    <property type="component" value="Unassembled WGS sequence"/>
</dbReference>
<evidence type="ECO:0000256" key="1">
    <source>
        <dbReference type="SAM" id="SignalP"/>
    </source>
</evidence>
<keyword evidence="1" id="KW-0732">Signal</keyword>
<accession>A0ABQ9K1V0</accession>
<organism evidence="2 3">
    <name type="scientific">Molorchus minor</name>
    <dbReference type="NCBI Taxonomy" id="1323400"/>
    <lineage>
        <taxon>Eukaryota</taxon>
        <taxon>Metazoa</taxon>
        <taxon>Ecdysozoa</taxon>
        <taxon>Arthropoda</taxon>
        <taxon>Hexapoda</taxon>
        <taxon>Insecta</taxon>
        <taxon>Pterygota</taxon>
        <taxon>Neoptera</taxon>
        <taxon>Endopterygota</taxon>
        <taxon>Coleoptera</taxon>
        <taxon>Polyphaga</taxon>
        <taxon>Cucujiformia</taxon>
        <taxon>Chrysomeloidea</taxon>
        <taxon>Cerambycidae</taxon>
        <taxon>Lamiinae</taxon>
        <taxon>Monochamini</taxon>
        <taxon>Molorchus</taxon>
    </lineage>
</organism>
<proteinExistence type="predicted"/>
<feature type="chain" id="PRO_5045083843" evidence="1">
    <location>
        <begin position="21"/>
        <end position="95"/>
    </location>
</feature>
<comment type="caution">
    <text evidence="2">The sequence shown here is derived from an EMBL/GenBank/DDBJ whole genome shotgun (WGS) entry which is preliminary data.</text>
</comment>
<dbReference type="EMBL" id="JAPWTJ010000059">
    <property type="protein sequence ID" value="KAJ8983829.1"/>
    <property type="molecule type" value="Genomic_DNA"/>
</dbReference>
<keyword evidence="3" id="KW-1185">Reference proteome</keyword>
<gene>
    <name evidence="2" type="ORF">NQ317_008955</name>
</gene>
<evidence type="ECO:0000313" key="2">
    <source>
        <dbReference type="EMBL" id="KAJ8983829.1"/>
    </source>
</evidence>
<sequence>MFCWLKLTYLNVYGFHCVVAMPLTLLDNKDEFYVKSVIYDPDLLGALFPSGTVGTVPGDKPDKAPLKAIRPSTYNSGRVSNFPITPNKFLYLVAW</sequence>
<protein>
    <submittedName>
        <fullName evidence="2">Uncharacterized protein</fullName>
    </submittedName>
</protein>
<evidence type="ECO:0000313" key="3">
    <source>
        <dbReference type="Proteomes" id="UP001162164"/>
    </source>
</evidence>
<reference evidence="2" key="1">
    <citation type="journal article" date="2023" name="Insect Mol. Biol.">
        <title>Genome sequencing provides insights into the evolution of gene families encoding plant cell wall-degrading enzymes in longhorned beetles.</title>
        <authorList>
            <person name="Shin N.R."/>
            <person name="Okamura Y."/>
            <person name="Kirsch R."/>
            <person name="Pauchet Y."/>
        </authorList>
    </citation>
    <scope>NUCLEOTIDE SEQUENCE</scope>
    <source>
        <strain evidence="2">MMC_N1</strain>
    </source>
</reference>
<feature type="signal peptide" evidence="1">
    <location>
        <begin position="1"/>
        <end position="20"/>
    </location>
</feature>
<name>A0ABQ9K1V0_9CUCU</name>